<accession>A0AAD6KBQ6</accession>
<name>A0AAD6KBQ6_9ROSI</name>
<organism evidence="2 3">
    <name type="scientific">Salix udensis</name>
    <dbReference type="NCBI Taxonomy" id="889485"/>
    <lineage>
        <taxon>Eukaryota</taxon>
        <taxon>Viridiplantae</taxon>
        <taxon>Streptophyta</taxon>
        <taxon>Embryophyta</taxon>
        <taxon>Tracheophyta</taxon>
        <taxon>Spermatophyta</taxon>
        <taxon>Magnoliopsida</taxon>
        <taxon>eudicotyledons</taxon>
        <taxon>Gunneridae</taxon>
        <taxon>Pentapetalae</taxon>
        <taxon>rosids</taxon>
        <taxon>fabids</taxon>
        <taxon>Malpighiales</taxon>
        <taxon>Salicaceae</taxon>
        <taxon>Saliceae</taxon>
        <taxon>Salix</taxon>
    </lineage>
</organism>
<evidence type="ECO:0000313" key="3">
    <source>
        <dbReference type="Proteomes" id="UP001162972"/>
    </source>
</evidence>
<protein>
    <submittedName>
        <fullName evidence="2">Uncharacterized protein</fullName>
    </submittedName>
</protein>
<evidence type="ECO:0000256" key="1">
    <source>
        <dbReference type="SAM" id="MobiDB-lite"/>
    </source>
</evidence>
<sequence length="213" mass="23581">MQGQPLLDDDLSWMDSMTGGEILLTDENVAPGMPMPDAPETGLGTEPADQPFEMDMSNISSSLTQPVAERGSSSKRPVDRSVPSSSNNNEATNAASTPVRGLAIEQPRLDDGLGGMDILIGRETELVVLMTDEPETRQRAEGSHQSFEMNTKSISSSSMMDAVFRTCRKLLSRKYKHSVVERGSSCESPVQKRRKTKRYFLPTTKLFFFDKHF</sequence>
<dbReference type="AlphaFoldDB" id="A0AAD6KBQ6"/>
<keyword evidence="3" id="KW-1185">Reference proteome</keyword>
<dbReference type="Proteomes" id="UP001162972">
    <property type="component" value="Chromosome 17"/>
</dbReference>
<evidence type="ECO:0000313" key="2">
    <source>
        <dbReference type="EMBL" id="KAJ6420608.1"/>
    </source>
</evidence>
<comment type="caution">
    <text evidence="2">The sequence shown here is derived from an EMBL/GenBank/DDBJ whole genome shotgun (WGS) entry which is preliminary data.</text>
</comment>
<feature type="region of interest" description="Disordered" evidence="1">
    <location>
        <begin position="18"/>
        <end position="97"/>
    </location>
</feature>
<gene>
    <name evidence="2" type="ORF">OIU84_028036</name>
</gene>
<reference evidence="2 3" key="1">
    <citation type="journal article" date="2023" name="Int. J. Mol. Sci.">
        <title>De Novo Assembly and Annotation of 11 Diverse Shrub Willow (Salix) Genomes Reveals Novel Gene Organization in Sex-Linked Regions.</title>
        <authorList>
            <person name="Hyden B."/>
            <person name="Feng K."/>
            <person name="Yates T.B."/>
            <person name="Jawdy S."/>
            <person name="Cereghino C."/>
            <person name="Smart L.B."/>
            <person name="Muchero W."/>
        </authorList>
    </citation>
    <scope>NUCLEOTIDE SEQUENCE [LARGE SCALE GENOMIC DNA]</scope>
    <source>
        <tissue evidence="2">Shoot tip</tissue>
    </source>
</reference>
<dbReference type="EMBL" id="JAPFFJ010000008">
    <property type="protein sequence ID" value="KAJ6420608.1"/>
    <property type="molecule type" value="Genomic_DNA"/>
</dbReference>
<feature type="compositionally biased region" description="Low complexity" evidence="1">
    <location>
        <begin position="84"/>
        <end position="97"/>
    </location>
</feature>
<proteinExistence type="predicted"/>